<dbReference type="Pfam" id="PF15159">
    <property type="entry name" value="PIG-Y"/>
    <property type="match status" value="1"/>
</dbReference>
<accession>E9B5I9</accession>
<dbReference type="GeneID" id="13452564"/>
<dbReference type="Proteomes" id="UP000007259">
    <property type="component" value="Chromosome 33"/>
</dbReference>
<reference evidence="2 3" key="1">
    <citation type="journal article" date="2011" name="Genome Res.">
        <title>Chromosome and gene copy number variation allow major structural change between species and strains of Leishmania.</title>
        <authorList>
            <person name="Rogers M.B."/>
            <person name="Hilley J.D."/>
            <person name="Dickens N.J."/>
            <person name="Wilkes J."/>
            <person name="Bates P.A."/>
            <person name="Depledge D.P."/>
            <person name="Harris D."/>
            <person name="Her Y."/>
            <person name="Herzyk P."/>
            <person name="Imamura H."/>
            <person name="Otto T.D."/>
            <person name="Sanders M."/>
            <person name="Seeger K."/>
            <person name="Dujardin J.C."/>
            <person name="Berriman M."/>
            <person name="Smith D.F."/>
            <person name="Hertz-Fowler C."/>
            <person name="Mottram J.C."/>
        </authorList>
    </citation>
    <scope>NUCLEOTIDE SEQUENCE [LARGE SCALE GENOMIC DNA]</scope>
    <source>
        <strain evidence="2 3">MHOM/GT/2001/U1103</strain>
    </source>
</reference>
<dbReference type="PhylomeDB" id="E9B5I9"/>
<keyword evidence="1" id="KW-0472">Membrane</keyword>
<keyword evidence="3" id="KW-1185">Reference proteome</keyword>
<dbReference type="AlphaFoldDB" id="E9B5I9"/>
<dbReference type="KEGG" id="lmi:LMXM_33_3962"/>
<keyword evidence="1" id="KW-0812">Transmembrane</keyword>
<sequence length="110" mass="12744">MYTASKMEFPLYDAHLTISESLEGNAIPPPDLDKPPLFLGYTTLILSLIFMMWFAYNACVCLEEKTRNYHHASPILSSRWHLVLWSAISPQILLFCAYGSWVGWKFFKHN</sequence>
<name>E9B5I9_LEIMU</name>
<gene>
    <name evidence="2" type="ORF">LMXM_33_3962</name>
</gene>
<protein>
    <recommendedName>
        <fullName evidence="4">Transmembrane protein</fullName>
    </recommendedName>
</protein>
<keyword evidence="1" id="KW-1133">Transmembrane helix</keyword>
<dbReference type="OrthoDB" id="248431at2759"/>
<dbReference type="VEuPathDB" id="TriTrypDB:LmxM.33.3962"/>
<organism evidence="2 3">
    <name type="scientific">Leishmania mexicana (strain MHOM/GT/2001/U1103)</name>
    <dbReference type="NCBI Taxonomy" id="929439"/>
    <lineage>
        <taxon>Eukaryota</taxon>
        <taxon>Discoba</taxon>
        <taxon>Euglenozoa</taxon>
        <taxon>Kinetoplastea</taxon>
        <taxon>Metakinetoplastina</taxon>
        <taxon>Trypanosomatida</taxon>
        <taxon>Trypanosomatidae</taxon>
        <taxon>Leishmaniinae</taxon>
        <taxon>Leishmania</taxon>
    </lineage>
</organism>
<evidence type="ECO:0008006" key="4">
    <source>
        <dbReference type="Google" id="ProtNLM"/>
    </source>
</evidence>
<feature type="transmembrane region" description="Helical" evidence="1">
    <location>
        <begin position="82"/>
        <end position="104"/>
    </location>
</feature>
<evidence type="ECO:0000256" key="1">
    <source>
        <dbReference type="SAM" id="Phobius"/>
    </source>
</evidence>
<dbReference type="RefSeq" id="XP_003878956.1">
    <property type="nucleotide sequence ID" value="XM_003878907.1"/>
</dbReference>
<evidence type="ECO:0000313" key="2">
    <source>
        <dbReference type="EMBL" id="CBZ30509.1"/>
    </source>
</evidence>
<proteinExistence type="predicted"/>
<feature type="transmembrane region" description="Helical" evidence="1">
    <location>
        <begin position="38"/>
        <end position="62"/>
    </location>
</feature>
<dbReference type="InterPro" id="IPR029164">
    <property type="entry name" value="PIG-Y"/>
</dbReference>
<dbReference type="OMA" id="RWHLVLW"/>
<evidence type="ECO:0000313" key="3">
    <source>
        <dbReference type="Proteomes" id="UP000007259"/>
    </source>
</evidence>
<dbReference type="EMBL" id="FR799586">
    <property type="protein sequence ID" value="CBZ30509.1"/>
    <property type="molecule type" value="Genomic_DNA"/>
</dbReference>